<organism evidence="1 2">
    <name type="scientific">Hyalomma asiaticum</name>
    <name type="common">Tick</name>
    <dbReference type="NCBI Taxonomy" id="266040"/>
    <lineage>
        <taxon>Eukaryota</taxon>
        <taxon>Metazoa</taxon>
        <taxon>Ecdysozoa</taxon>
        <taxon>Arthropoda</taxon>
        <taxon>Chelicerata</taxon>
        <taxon>Arachnida</taxon>
        <taxon>Acari</taxon>
        <taxon>Parasitiformes</taxon>
        <taxon>Ixodida</taxon>
        <taxon>Ixodoidea</taxon>
        <taxon>Ixodidae</taxon>
        <taxon>Hyalomminae</taxon>
        <taxon>Hyalomma</taxon>
    </lineage>
</organism>
<comment type="caution">
    <text evidence="1">The sequence shown here is derived from an EMBL/GenBank/DDBJ whole genome shotgun (WGS) entry which is preliminary data.</text>
</comment>
<name>A0ACB7TJD8_HYAAI</name>
<keyword evidence="2" id="KW-1185">Reference proteome</keyword>
<protein>
    <submittedName>
        <fullName evidence="1">Uncharacterized protein</fullName>
    </submittedName>
</protein>
<evidence type="ECO:0000313" key="2">
    <source>
        <dbReference type="Proteomes" id="UP000821845"/>
    </source>
</evidence>
<dbReference type="EMBL" id="CM023481">
    <property type="protein sequence ID" value="KAH6945487.1"/>
    <property type="molecule type" value="Genomic_DNA"/>
</dbReference>
<sequence>MLRITGSKCHSLYRFLPSPEHGWQEKIMKLLTQNFAGNDATRHGKACEKPAIEEYASNTRDAVFTAGLVINPVVPWLGFSPDGIVFRHGKPAVLLEIKSPMRGKTETISDLVNQKKEGLDCSTIHVFKLCQVGTKENKSFSSVTFPRVLCDLVSTAFRF</sequence>
<gene>
    <name evidence="1" type="ORF">HPB50_008726</name>
</gene>
<dbReference type="Proteomes" id="UP000821845">
    <property type="component" value="Chromosome 1"/>
</dbReference>
<proteinExistence type="predicted"/>
<evidence type="ECO:0000313" key="1">
    <source>
        <dbReference type="EMBL" id="KAH6945487.1"/>
    </source>
</evidence>
<reference evidence="1" key="1">
    <citation type="submission" date="2020-05" db="EMBL/GenBank/DDBJ databases">
        <title>Large-scale comparative analyses of tick genomes elucidate their genetic diversity and vector capacities.</title>
        <authorList>
            <person name="Jia N."/>
            <person name="Wang J."/>
            <person name="Shi W."/>
            <person name="Du L."/>
            <person name="Sun Y."/>
            <person name="Zhan W."/>
            <person name="Jiang J."/>
            <person name="Wang Q."/>
            <person name="Zhang B."/>
            <person name="Ji P."/>
            <person name="Sakyi L.B."/>
            <person name="Cui X."/>
            <person name="Yuan T."/>
            <person name="Jiang B."/>
            <person name="Yang W."/>
            <person name="Lam T.T.-Y."/>
            <person name="Chang Q."/>
            <person name="Ding S."/>
            <person name="Wang X."/>
            <person name="Zhu J."/>
            <person name="Ruan X."/>
            <person name="Zhao L."/>
            <person name="Wei J."/>
            <person name="Que T."/>
            <person name="Du C."/>
            <person name="Cheng J."/>
            <person name="Dai P."/>
            <person name="Han X."/>
            <person name="Huang E."/>
            <person name="Gao Y."/>
            <person name="Liu J."/>
            <person name="Shao H."/>
            <person name="Ye R."/>
            <person name="Li L."/>
            <person name="Wei W."/>
            <person name="Wang X."/>
            <person name="Wang C."/>
            <person name="Yang T."/>
            <person name="Huo Q."/>
            <person name="Li W."/>
            <person name="Guo W."/>
            <person name="Chen H."/>
            <person name="Zhou L."/>
            <person name="Ni X."/>
            <person name="Tian J."/>
            <person name="Zhou Y."/>
            <person name="Sheng Y."/>
            <person name="Liu T."/>
            <person name="Pan Y."/>
            <person name="Xia L."/>
            <person name="Li J."/>
            <person name="Zhao F."/>
            <person name="Cao W."/>
        </authorList>
    </citation>
    <scope>NUCLEOTIDE SEQUENCE</scope>
    <source>
        <tissue evidence="1">Larvae</tissue>
    </source>
</reference>
<accession>A0ACB7TJD8</accession>